<organism evidence="1 2">
    <name type="scientific">Gracilariopsis chorda</name>
    <dbReference type="NCBI Taxonomy" id="448386"/>
    <lineage>
        <taxon>Eukaryota</taxon>
        <taxon>Rhodophyta</taxon>
        <taxon>Florideophyceae</taxon>
        <taxon>Rhodymeniophycidae</taxon>
        <taxon>Gracilariales</taxon>
        <taxon>Gracilariaceae</taxon>
        <taxon>Gracilariopsis</taxon>
    </lineage>
</organism>
<reference evidence="1 2" key="1">
    <citation type="journal article" date="2018" name="Mol. Biol. Evol.">
        <title>Analysis of the draft genome of the red seaweed Gracilariopsis chorda provides insights into genome size evolution in Rhodophyta.</title>
        <authorList>
            <person name="Lee J."/>
            <person name="Yang E.C."/>
            <person name="Graf L."/>
            <person name="Yang J.H."/>
            <person name="Qiu H."/>
            <person name="Zel Zion U."/>
            <person name="Chan C.X."/>
            <person name="Stephens T.G."/>
            <person name="Weber A.P.M."/>
            <person name="Boo G.H."/>
            <person name="Boo S.M."/>
            <person name="Kim K.M."/>
            <person name="Shin Y."/>
            <person name="Jung M."/>
            <person name="Lee S.J."/>
            <person name="Yim H.S."/>
            <person name="Lee J.H."/>
            <person name="Bhattacharya D."/>
            <person name="Yoon H.S."/>
        </authorList>
    </citation>
    <scope>NUCLEOTIDE SEQUENCE [LARGE SCALE GENOMIC DNA]</scope>
    <source>
        <strain evidence="1 2">SKKU-2015</strain>
        <tissue evidence="1">Whole body</tissue>
    </source>
</reference>
<keyword evidence="2" id="KW-1185">Reference proteome</keyword>
<evidence type="ECO:0000313" key="1">
    <source>
        <dbReference type="EMBL" id="PXF45217.1"/>
    </source>
</evidence>
<dbReference type="Proteomes" id="UP000247409">
    <property type="component" value="Unassembled WGS sequence"/>
</dbReference>
<sequence length="220" mass="25166">MKSRPIATGWDPWLQADSLVDELNNPSSLFHRGFYDPYGQWREKRNEGFSFHFYGVLQQLSGITPRFEHEGGKDRFRIANAHVMAHAAKRQLCATHVVGLHYQVAHALDSVMNVTESFAHWTPAERSRYLRIVLNKTPGRSSRNVEDHLDAHWQRVISERLRHEIDVYGFAVRLFVTVPLSRLRVLRADPVFIPSVLCSVNHMNHISPGGACLAKSYVVV</sequence>
<comment type="caution">
    <text evidence="1">The sequence shown here is derived from an EMBL/GenBank/DDBJ whole genome shotgun (WGS) entry which is preliminary data.</text>
</comment>
<dbReference type="EMBL" id="NBIV01000067">
    <property type="protein sequence ID" value="PXF45217.1"/>
    <property type="molecule type" value="Genomic_DNA"/>
</dbReference>
<evidence type="ECO:0000313" key="2">
    <source>
        <dbReference type="Proteomes" id="UP000247409"/>
    </source>
</evidence>
<proteinExistence type="predicted"/>
<gene>
    <name evidence="1" type="ORF">BWQ96_05047</name>
</gene>
<accession>A0A2V3IU09</accession>
<protein>
    <submittedName>
        <fullName evidence="1">Uncharacterized protein</fullName>
    </submittedName>
</protein>
<dbReference type="AlphaFoldDB" id="A0A2V3IU09"/>
<name>A0A2V3IU09_9FLOR</name>